<sequence>MQFLKIASFLATAALATAANTVTFLSQDHQDRTVYWTGNPQMAHIADTRVPGNQNVTISVPDGWVGNFYAVADGSPKVPGMLGEVAFNGWMGITYFDVSAIVNPNDKNGVKQMWPKGENQPVSGCVKFPCAFAYYAPDDVQTRATMVSDLFCSLGNSEVGITGRAWDDHPESPAMARDFVQGKWTTKGHRAVVA</sequence>
<reference evidence="2" key="1">
    <citation type="journal article" date="2023" name="Mol. Phylogenet. Evol.">
        <title>Genome-scale phylogeny and comparative genomics of the fungal order Sordariales.</title>
        <authorList>
            <person name="Hensen N."/>
            <person name="Bonometti L."/>
            <person name="Westerberg I."/>
            <person name="Brannstrom I.O."/>
            <person name="Guillou S."/>
            <person name="Cros-Aarteil S."/>
            <person name="Calhoun S."/>
            <person name="Haridas S."/>
            <person name="Kuo A."/>
            <person name="Mondo S."/>
            <person name="Pangilinan J."/>
            <person name="Riley R."/>
            <person name="LaButti K."/>
            <person name="Andreopoulos B."/>
            <person name="Lipzen A."/>
            <person name="Chen C."/>
            <person name="Yan M."/>
            <person name="Daum C."/>
            <person name="Ng V."/>
            <person name="Clum A."/>
            <person name="Steindorff A."/>
            <person name="Ohm R.A."/>
            <person name="Martin F."/>
            <person name="Silar P."/>
            <person name="Natvig D.O."/>
            <person name="Lalanne C."/>
            <person name="Gautier V."/>
            <person name="Ament-Velasquez S.L."/>
            <person name="Kruys A."/>
            <person name="Hutchinson M.I."/>
            <person name="Powell A.J."/>
            <person name="Barry K."/>
            <person name="Miller A.N."/>
            <person name="Grigoriev I.V."/>
            <person name="Debuchy R."/>
            <person name="Gladieux P."/>
            <person name="Hiltunen Thoren M."/>
            <person name="Johannesson H."/>
        </authorList>
    </citation>
    <scope>NUCLEOTIDE SEQUENCE</scope>
    <source>
        <strain evidence="2">CBS 118394</strain>
    </source>
</reference>
<feature type="chain" id="PRO_5041943345" evidence="1">
    <location>
        <begin position="19"/>
        <end position="194"/>
    </location>
</feature>
<evidence type="ECO:0000313" key="3">
    <source>
        <dbReference type="Proteomes" id="UP001283341"/>
    </source>
</evidence>
<gene>
    <name evidence="2" type="ORF">B0H66DRAFT_122818</name>
</gene>
<feature type="signal peptide" evidence="1">
    <location>
        <begin position="1"/>
        <end position="18"/>
    </location>
</feature>
<organism evidence="2 3">
    <name type="scientific">Apodospora peruviana</name>
    <dbReference type="NCBI Taxonomy" id="516989"/>
    <lineage>
        <taxon>Eukaryota</taxon>
        <taxon>Fungi</taxon>
        <taxon>Dikarya</taxon>
        <taxon>Ascomycota</taxon>
        <taxon>Pezizomycotina</taxon>
        <taxon>Sordariomycetes</taxon>
        <taxon>Sordariomycetidae</taxon>
        <taxon>Sordariales</taxon>
        <taxon>Lasiosphaeriaceae</taxon>
        <taxon>Apodospora</taxon>
    </lineage>
</organism>
<dbReference type="AlphaFoldDB" id="A0AAE0MBA9"/>
<reference evidence="2" key="2">
    <citation type="submission" date="2023-06" db="EMBL/GenBank/DDBJ databases">
        <authorList>
            <consortium name="Lawrence Berkeley National Laboratory"/>
            <person name="Haridas S."/>
            <person name="Hensen N."/>
            <person name="Bonometti L."/>
            <person name="Westerberg I."/>
            <person name="Brannstrom I.O."/>
            <person name="Guillou S."/>
            <person name="Cros-Aarteil S."/>
            <person name="Calhoun S."/>
            <person name="Kuo A."/>
            <person name="Mondo S."/>
            <person name="Pangilinan J."/>
            <person name="Riley R."/>
            <person name="Labutti K."/>
            <person name="Andreopoulos B."/>
            <person name="Lipzen A."/>
            <person name="Chen C."/>
            <person name="Yanf M."/>
            <person name="Daum C."/>
            <person name="Ng V."/>
            <person name="Clum A."/>
            <person name="Steindorff A."/>
            <person name="Ohm R."/>
            <person name="Martin F."/>
            <person name="Silar P."/>
            <person name="Natvig D."/>
            <person name="Lalanne C."/>
            <person name="Gautier V."/>
            <person name="Ament-Velasquez S.L."/>
            <person name="Kruys A."/>
            <person name="Hutchinson M.I."/>
            <person name="Powell A.J."/>
            <person name="Barry K."/>
            <person name="Miller A.N."/>
            <person name="Grigoriev I.V."/>
            <person name="Debuchy R."/>
            <person name="Gladieux P."/>
            <person name="Thoren M.H."/>
            <person name="Johannesson H."/>
        </authorList>
    </citation>
    <scope>NUCLEOTIDE SEQUENCE</scope>
    <source>
        <strain evidence="2">CBS 118394</strain>
    </source>
</reference>
<accession>A0AAE0MBA9</accession>
<evidence type="ECO:0000256" key="1">
    <source>
        <dbReference type="SAM" id="SignalP"/>
    </source>
</evidence>
<proteinExistence type="predicted"/>
<keyword evidence="3" id="KW-1185">Reference proteome</keyword>
<evidence type="ECO:0000313" key="2">
    <source>
        <dbReference type="EMBL" id="KAK3325398.1"/>
    </source>
</evidence>
<name>A0AAE0MBA9_9PEZI</name>
<keyword evidence="1" id="KW-0732">Signal</keyword>
<dbReference type="EMBL" id="JAUEDM010000002">
    <property type="protein sequence ID" value="KAK3325398.1"/>
    <property type="molecule type" value="Genomic_DNA"/>
</dbReference>
<protein>
    <submittedName>
        <fullName evidence="2">DNase1 protein</fullName>
    </submittedName>
</protein>
<comment type="caution">
    <text evidence="2">The sequence shown here is derived from an EMBL/GenBank/DDBJ whole genome shotgun (WGS) entry which is preliminary data.</text>
</comment>
<dbReference type="Proteomes" id="UP001283341">
    <property type="component" value="Unassembled WGS sequence"/>
</dbReference>